<evidence type="ECO:0000256" key="1">
    <source>
        <dbReference type="SAM" id="MobiDB-lite"/>
    </source>
</evidence>
<dbReference type="AlphaFoldDB" id="A0A699ZL45"/>
<protein>
    <submittedName>
        <fullName evidence="2">Uncharacterized protein</fullName>
    </submittedName>
</protein>
<reference evidence="2 3" key="1">
    <citation type="submission" date="2020-02" db="EMBL/GenBank/DDBJ databases">
        <title>Draft genome sequence of Haematococcus lacustris strain NIES-144.</title>
        <authorList>
            <person name="Morimoto D."/>
            <person name="Nakagawa S."/>
            <person name="Yoshida T."/>
            <person name="Sawayama S."/>
        </authorList>
    </citation>
    <scope>NUCLEOTIDE SEQUENCE [LARGE SCALE GENOMIC DNA]</scope>
    <source>
        <strain evidence="2 3">NIES-144</strain>
    </source>
</reference>
<dbReference type="EMBL" id="BLLF01001432">
    <property type="protein sequence ID" value="GFH19258.1"/>
    <property type="molecule type" value="Genomic_DNA"/>
</dbReference>
<sequence length="101" mass="10406">MASSPVTMSSPPGLQTGSPQQGSKGTKAEQAAEPKSKAAKAKPAPQPGSAEYAAHWGEQVAPTGAVLVTKADSSASQGQGMPWPRGTKWVRDKPPKAQQQQ</sequence>
<proteinExistence type="predicted"/>
<gene>
    <name evidence="2" type="ORF">HaLaN_16177</name>
</gene>
<feature type="compositionally biased region" description="Low complexity" evidence="1">
    <location>
        <begin position="41"/>
        <end position="50"/>
    </location>
</feature>
<feature type="compositionally biased region" description="Basic and acidic residues" evidence="1">
    <location>
        <begin position="26"/>
        <end position="36"/>
    </location>
</feature>
<organism evidence="2 3">
    <name type="scientific">Haematococcus lacustris</name>
    <name type="common">Green alga</name>
    <name type="synonym">Haematococcus pluvialis</name>
    <dbReference type="NCBI Taxonomy" id="44745"/>
    <lineage>
        <taxon>Eukaryota</taxon>
        <taxon>Viridiplantae</taxon>
        <taxon>Chlorophyta</taxon>
        <taxon>core chlorophytes</taxon>
        <taxon>Chlorophyceae</taxon>
        <taxon>CS clade</taxon>
        <taxon>Chlamydomonadales</taxon>
        <taxon>Haematococcaceae</taxon>
        <taxon>Haematococcus</taxon>
    </lineage>
</organism>
<comment type="caution">
    <text evidence="2">The sequence shown here is derived from an EMBL/GenBank/DDBJ whole genome shotgun (WGS) entry which is preliminary data.</text>
</comment>
<dbReference type="Proteomes" id="UP000485058">
    <property type="component" value="Unassembled WGS sequence"/>
</dbReference>
<evidence type="ECO:0000313" key="2">
    <source>
        <dbReference type="EMBL" id="GFH19258.1"/>
    </source>
</evidence>
<accession>A0A699ZL45</accession>
<name>A0A699ZL45_HAELA</name>
<feature type="compositionally biased region" description="Polar residues" evidence="1">
    <location>
        <begin position="1"/>
        <end position="24"/>
    </location>
</feature>
<evidence type="ECO:0000313" key="3">
    <source>
        <dbReference type="Proteomes" id="UP000485058"/>
    </source>
</evidence>
<feature type="region of interest" description="Disordered" evidence="1">
    <location>
        <begin position="1"/>
        <end position="101"/>
    </location>
</feature>
<keyword evidence="3" id="KW-1185">Reference proteome</keyword>